<accession>A0ABP9T8X9</accession>
<keyword evidence="3" id="KW-1185">Reference proteome</keyword>
<organism evidence="2 3">
    <name type="scientific">Streptomyces thinghirensis</name>
    <dbReference type="NCBI Taxonomy" id="551547"/>
    <lineage>
        <taxon>Bacteria</taxon>
        <taxon>Bacillati</taxon>
        <taxon>Actinomycetota</taxon>
        <taxon>Actinomycetes</taxon>
        <taxon>Kitasatosporales</taxon>
        <taxon>Streptomycetaceae</taxon>
        <taxon>Streptomyces</taxon>
    </lineage>
</organism>
<proteinExistence type="predicted"/>
<reference evidence="3" key="1">
    <citation type="journal article" date="2019" name="Int. J. Syst. Evol. Microbiol.">
        <title>The Global Catalogue of Microorganisms (GCM) 10K type strain sequencing project: providing services to taxonomists for standard genome sequencing and annotation.</title>
        <authorList>
            <consortium name="The Broad Institute Genomics Platform"/>
            <consortium name="The Broad Institute Genome Sequencing Center for Infectious Disease"/>
            <person name="Wu L."/>
            <person name="Ma J."/>
        </authorList>
    </citation>
    <scope>NUCLEOTIDE SEQUENCE [LARGE SCALE GENOMIC DNA]</scope>
    <source>
        <strain evidence="3">JCM 18306</strain>
    </source>
</reference>
<comment type="caution">
    <text evidence="2">The sequence shown here is derived from an EMBL/GenBank/DDBJ whole genome shotgun (WGS) entry which is preliminary data.</text>
</comment>
<dbReference type="Proteomes" id="UP001499878">
    <property type="component" value="Unassembled WGS sequence"/>
</dbReference>
<feature type="region of interest" description="Disordered" evidence="1">
    <location>
        <begin position="166"/>
        <end position="191"/>
    </location>
</feature>
<evidence type="ECO:0000313" key="3">
    <source>
        <dbReference type="Proteomes" id="UP001499878"/>
    </source>
</evidence>
<protein>
    <submittedName>
        <fullName evidence="2">Uncharacterized protein</fullName>
    </submittedName>
</protein>
<sequence length="191" mass="21164">MTPVVRDEIGGLVTGPDVFGVRVQKNGGLDFPRVHVGEQRSGHPRPLPSRLPVLHGREQRHPFAACGGLLDDVAQYVVPAVPVDHHQGVDARAAQRVGYVPYHRVKGHRGDADGPRPVRVLVGAADRHRWEQVHRVRGGDLPGDGARDERVGRQRQVRAVLFEASDRQHRHLSRNPGAPPAHVFGRVRRHQ</sequence>
<name>A0ABP9T8X9_9ACTN</name>
<evidence type="ECO:0000256" key="1">
    <source>
        <dbReference type="SAM" id="MobiDB-lite"/>
    </source>
</evidence>
<dbReference type="EMBL" id="BAABJR010000015">
    <property type="protein sequence ID" value="GAA5213510.1"/>
    <property type="molecule type" value="Genomic_DNA"/>
</dbReference>
<gene>
    <name evidence="2" type="ORF">GCM10023323_54790</name>
</gene>
<evidence type="ECO:0000313" key="2">
    <source>
        <dbReference type="EMBL" id="GAA5213510.1"/>
    </source>
</evidence>